<name>A0ABX9M2D7_9LEPT</name>
<sequence length="86" mass="10466">MLQIGNVFLRKITLRRRDFCQKFSAQRNFAETGDFEYRFRKNFKKFQNRYRKVALTKALCDFDFRFGIESRSPLWPKKGRTAYSHS</sequence>
<evidence type="ECO:0000313" key="2">
    <source>
        <dbReference type="Proteomes" id="UP000285569"/>
    </source>
</evidence>
<accession>A0ABX9M2D7</accession>
<protein>
    <submittedName>
        <fullName evidence="1">Uncharacterized protein</fullName>
    </submittedName>
</protein>
<dbReference type="EMBL" id="QHCR01000005">
    <property type="protein sequence ID" value="RHX79623.1"/>
    <property type="molecule type" value="Genomic_DNA"/>
</dbReference>
<keyword evidence="2" id="KW-1185">Reference proteome</keyword>
<comment type="caution">
    <text evidence="1">The sequence shown here is derived from an EMBL/GenBank/DDBJ whole genome shotgun (WGS) entry which is preliminary data.</text>
</comment>
<evidence type="ECO:0000313" key="1">
    <source>
        <dbReference type="EMBL" id="RHX79623.1"/>
    </source>
</evidence>
<proteinExistence type="predicted"/>
<dbReference type="Proteomes" id="UP000285569">
    <property type="component" value="Unassembled WGS sequence"/>
</dbReference>
<organism evidence="1 2">
    <name type="scientific">Leptospira yasudae</name>
    <dbReference type="NCBI Taxonomy" id="2202201"/>
    <lineage>
        <taxon>Bacteria</taxon>
        <taxon>Pseudomonadati</taxon>
        <taxon>Spirochaetota</taxon>
        <taxon>Spirochaetia</taxon>
        <taxon>Leptospirales</taxon>
        <taxon>Leptospiraceae</taxon>
        <taxon>Leptospira</taxon>
    </lineage>
</organism>
<gene>
    <name evidence="1" type="ORF">DLM77_12140</name>
</gene>
<reference evidence="2" key="1">
    <citation type="submission" date="2018-05" db="EMBL/GenBank/DDBJ databases">
        <title>Leptospira yasudae sp. nov. and Leptospira stimsonii sp. nov., two pathogenic species of the genus Leptospira isolated from environmental sources.</title>
        <authorList>
            <person name="Casanovas-Massana A."/>
            <person name="Hamond C."/>
            <person name="Santos L.A."/>
            <person name="Hacker K.P."/>
            <person name="Balassiano I."/>
            <person name="Medeiros M.A."/>
            <person name="Reis M.G."/>
            <person name="Ko A.I."/>
            <person name="Wunder E.A."/>
        </authorList>
    </citation>
    <scope>NUCLEOTIDE SEQUENCE [LARGE SCALE GENOMIC DNA]</scope>
    <source>
        <strain evidence="2">B21</strain>
    </source>
</reference>
<reference evidence="1 2" key="2">
    <citation type="journal article" date="2020" name="Int. J. Syst. Evol. Microbiol.">
        <title>Leptospira yasudae sp. nov. and Leptospira stimsonii sp. nov., two new species of the pathogenic group isolated from environmental sources.</title>
        <authorList>
            <person name="Casanovas-Massana A."/>
            <person name="Hamond C."/>
            <person name="Santos L.A."/>
            <person name="de Oliveira D."/>
            <person name="Hacker K.P."/>
            <person name="Balassiano I."/>
            <person name="Costa F."/>
            <person name="Medeiros M.A."/>
            <person name="Reis M.G."/>
            <person name="Ko A.I."/>
            <person name="Wunder E.A."/>
        </authorList>
    </citation>
    <scope>NUCLEOTIDE SEQUENCE [LARGE SCALE GENOMIC DNA]</scope>
    <source>
        <strain evidence="1 2">B21</strain>
    </source>
</reference>